<evidence type="ECO:0000256" key="2">
    <source>
        <dbReference type="SAM" id="SignalP"/>
    </source>
</evidence>
<reference evidence="4 5" key="1">
    <citation type="submission" date="2020-04" db="EMBL/GenBank/DDBJ databases">
        <authorList>
            <person name="De Canck E."/>
        </authorList>
    </citation>
    <scope>NUCLEOTIDE SEQUENCE [LARGE SCALE GENOMIC DNA]</scope>
    <source>
        <strain evidence="4 5">LMG 3431</strain>
    </source>
</reference>
<name>A0A6S6ZBI1_9BURK</name>
<dbReference type="Proteomes" id="UP000494108">
    <property type="component" value="Unassembled WGS sequence"/>
</dbReference>
<keyword evidence="1 2" id="KW-0732">Signal</keyword>
<dbReference type="SUPFAM" id="SSF53850">
    <property type="entry name" value="Periplasmic binding protein-like II"/>
    <property type="match status" value="1"/>
</dbReference>
<gene>
    <name evidence="4" type="primary">artJ_1</name>
    <name evidence="4" type="ORF">LMG3431_03638</name>
</gene>
<dbReference type="Pfam" id="PF00497">
    <property type="entry name" value="SBP_bac_3"/>
    <property type="match status" value="1"/>
</dbReference>
<protein>
    <submittedName>
        <fullName evidence="4">ABC transporter arginine-binding protein 1</fullName>
    </submittedName>
</protein>
<keyword evidence="5" id="KW-1185">Reference proteome</keyword>
<dbReference type="AlphaFoldDB" id="A0A6S6ZBI1"/>
<evidence type="ECO:0000259" key="3">
    <source>
        <dbReference type="SMART" id="SM00062"/>
    </source>
</evidence>
<feature type="domain" description="Solute-binding protein family 3/N-terminal" evidence="3">
    <location>
        <begin position="39"/>
        <end position="268"/>
    </location>
</feature>
<dbReference type="SMART" id="SM00062">
    <property type="entry name" value="PBPb"/>
    <property type="match status" value="1"/>
</dbReference>
<dbReference type="Gene3D" id="3.40.190.10">
    <property type="entry name" value="Periplasmic binding protein-like II"/>
    <property type="match status" value="2"/>
</dbReference>
<evidence type="ECO:0000313" key="5">
    <source>
        <dbReference type="Proteomes" id="UP000494108"/>
    </source>
</evidence>
<sequence>MFTQILAAPRRCVTRAMLAFLLCAASPLAFSASTIKADSLTVGSDLTYPPYAYMDAGKPAGFDADFSRLLADKLSLQPVFVDTRFPDLILGMRAHRFDTVASALYVTPERSKLIDFIPYLKTGASLVVLASSQYAPAAPDALCGKRVASIKGASWTPKLQKVSREACQPKGLGEIKVLEFPTSPEAMMALRSQAADVMIEDAAVVHGMLAQSQNTLKISSSALLYPIVIGLGINKDSQALREALKGALRRASDSGEYQALLARYGLEAPTEAEVQTALSGPAK</sequence>
<dbReference type="RefSeq" id="WP_175175998.1">
    <property type="nucleotide sequence ID" value="NZ_CADIJX010000004.1"/>
</dbReference>
<evidence type="ECO:0000256" key="1">
    <source>
        <dbReference type="ARBA" id="ARBA00022729"/>
    </source>
</evidence>
<feature type="chain" id="PRO_5028855497" evidence="2">
    <location>
        <begin position="32"/>
        <end position="283"/>
    </location>
</feature>
<dbReference type="EMBL" id="CADIJX010000004">
    <property type="protein sequence ID" value="CAB3666775.1"/>
    <property type="molecule type" value="Genomic_DNA"/>
</dbReference>
<dbReference type="CDD" id="cd01004">
    <property type="entry name" value="PBP2_MidA_like"/>
    <property type="match status" value="1"/>
</dbReference>
<accession>A0A6S6ZBI1</accession>
<dbReference type="InterPro" id="IPR001638">
    <property type="entry name" value="Solute-binding_3/MltF_N"/>
</dbReference>
<feature type="signal peptide" evidence="2">
    <location>
        <begin position="1"/>
        <end position="31"/>
    </location>
</feature>
<proteinExistence type="predicted"/>
<dbReference type="PANTHER" id="PTHR35936">
    <property type="entry name" value="MEMBRANE-BOUND LYTIC MUREIN TRANSGLYCOSYLASE F"/>
    <property type="match status" value="1"/>
</dbReference>
<organism evidence="4 5">
    <name type="scientific">Achromobacter pestifer</name>
    <dbReference type="NCBI Taxonomy" id="1353889"/>
    <lineage>
        <taxon>Bacteria</taxon>
        <taxon>Pseudomonadati</taxon>
        <taxon>Pseudomonadota</taxon>
        <taxon>Betaproteobacteria</taxon>
        <taxon>Burkholderiales</taxon>
        <taxon>Alcaligenaceae</taxon>
        <taxon>Achromobacter</taxon>
    </lineage>
</organism>
<evidence type="ECO:0000313" key="4">
    <source>
        <dbReference type="EMBL" id="CAB3666775.1"/>
    </source>
</evidence>